<dbReference type="InterPro" id="IPR001962">
    <property type="entry name" value="Asn_synthase"/>
</dbReference>
<dbReference type="OrthoDB" id="8692at2157"/>
<feature type="region of interest" description="Disordered" evidence="1">
    <location>
        <begin position="550"/>
        <end position="584"/>
    </location>
</feature>
<dbReference type="InterPro" id="IPR014729">
    <property type="entry name" value="Rossmann-like_a/b/a_fold"/>
</dbReference>
<dbReference type="AlphaFoldDB" id="A0A6B0GRE5"/>
<evidence type="ECO:0000313" key="4">
    <source>
        <dbReference type="Proteomes" id="UP000451471"/>
    </source>
</evidence>
<keyword evidence="4" id="KW-1185">Reference proteome</keyword>
<evidence type="ECO:0000259" key="2">
    <source>
        <dbReference type="Pfam" id="PF00733"/>
    </source>
</evidence>
<evidence type="ECO:0000256" key="1">
    <source>
        <dbReference type="SAM" id="MobiDB-lite"/>
    </source>
</evidence>
<organism evidence="3 4">
    <name type="scientific">Halomarina oriensis</name>
    <dbReference type="NCBI Taxonomy" id="671145"/>
    <lineage>
        <taxon>Archaea</taxon>
        <taxon>Methanobacteriati</taxon>
        <taxon>Methanobacteriota</taxon>
        <taxon>Stenosarchaea group</taxon>
        <taxon>Halobacteria</taxon>
        <taxon>Halobacteriales</taxon>
        <taxon>Natronomonadaceae</taxon>
        <taxon>Halomarina</taxon>
    </lineage>
</organism>
<protein>
    <recommendedName>
        <fullName evidence="2">Asparagine synthetase domain-containing protein</fullName>
    </recommendedName>
</protein>
<reference evidence="3 4" key="1">
    <citation type="submission" date="2019-12" db="EMBL/GenBank/DDBJ databases">
        <title>Halocatena pleomorpha gen. nov. sp. nov., an extremely halophilic archaeon of family Halobacteriaceae isolated from saltpan soil.</title>
        <authorList>
            <person name="Pal Y."/>
            <person name="Verma A."/>
            <person name="Krishnamurthi S."/>
            <person name="Kumar P."/>
        </authorList>
    </citation>
    <scope>NUCLEOTIDE SEQUENCE [LARGE SCALE GENOMIC DNA]</scope>
    <source>
        <strain evidence="3 4">JCM 16495</strain>
    </source>
</reference>
<dbReference type="PANTHER" id="PTHR43284:SF1">
    <property type="entry name" value="ASPARAGINE SYNTHETASE"/>
    <property type="match status" value="1"/>
</dbReference>
<dbReference type="SUPFAM" id="SSF52402">
    <property type="entry name" value="Adenine nucleotide alpha hydrolases-like"/>
    <property type="match status" value="1"/>
</dbReference>
<dbReference type="Gene3D" id="3.40.50.620">
    <property type="entry name" value="HUPs"/>
    <property type="match status" value="1"/>
</dbReference>
<dbReference type="RefSeq" id="WP_158203959.1">
    <property type="nucleotide sequence ID" value="NZ_WSZK01000015.1"/>
</dbReference>
<dbReference type="GO" id="GO:0004066">
    <property type="term" value="F:asparagine synthase (glutamine-hydrolyzing) activity"/>
    <property type="evidence" value="ECO:0007669"/>
    <property type="project" value="InterPro"/>
</dbReference>
<dbReference type="SUPFAM" id="SSF56235">
    <property type="entry name" value="N-terminal nucleophile aminohydrolases (Ntn hydrolases)"/>
    <property type="match status" value="1"/>
</dbReference>
<dbReference type="EMBL" id="WSZK01000015">
    <property type="protein sequence ID" value="MWG34248.1"/>
    <property type="molecule type" value="Genomic_DNA"/>
</dbReference>
<dbReference type="Proteomes" id="UP000451471">
    <property type="component" value="Unassembled WGS sequence"/>
</dbReference>
<comment type="caution">
    <text evidence="3">The sequence shown here is derived from an EMBL/GenBank/DDBJ whole genome shotgun (WGS) entry which is preliminary data.</text>
</comment>
<gene>
    <name evidence="3" type="ORF">GQS65_07050</name>
</gene>
<accession>A0A6B0GRE5</accession>
<dbReference type="InterPro" id="IPR051786">
    <property type="entry name" value="ASN_synthetase/amidase"/>
</dbReference>
<dbReference type="Pfam" id="PF00733">
    <property type="entry name" value="Asn_synthase"/>
    <property type="match status" value="1"/>
</dbReference>
<evidence type="ECO:0000313" key="3">
    <source>
        <dbReference type="EMBL" id="MWG34248.1"/>
    </source>
</evidence>
<feature type="domain" description="Asparagine synthetase" evidence="2">
    <location>
        <begin position="183"/>
        <end position="274"/>
    </location>
</feature>
<name>A0A6B0GRE5_9EURY</name>
<sequence>MNEFVSLARPERWVEQDDTAVRGTAFVDGDPVDAAALAGRVAAVDTATAFRRTVERLDGFYAVVRVVDGTVYAATDHVRSVPLFYAPDLGLVSDSARLLRERLGTPAVDGVAEAEYLTATYVTGDETLYRGIRTLRAGELLELDTTTPVEATGRVRTEHHWTYSPGAAPDAPEATTGERLATLDDAMVTAFERCLAVADGRPIAVPLSGGYDSRLVAAMLVRLGAEDVRTFTYGQAGSADVRVAEDVADALDLPWRHVEYTADDWFEWFNSADRAAYYERADDFDAIPNLSAWPAVRRLRDEGWLPADSVVVPGQTVAGIAGHLPRSLLVADATVADAVDAVLDQHYVQWAHDDELERAFRTRVRGVVDGVCEPEDPTSVYSAWEWQERQAKFLCSDGRIYEDCGLDWWFPLWDPMVAAAWGALPVDDRLDKRHYTEYVETLYADVADVGRDAAERNQVTDSRVTATVTRVRSALARSPLAGVLRPVYRRYRTRTDTRASGQLGHLGMLSPEQFDRLYTAGRSHHAFRALEAVGRVSFAPAHEDGWPGEVLSVDGLDRTRPATNRGVAGRSTSDPPTELAESDD</sequence>
<dbReference type="Gene3D" id="3.60.20.10">
    <property type="entry name" value="Glutamine Phosphoribosylpyrophosphate, subunit 1, domain 1"/>
    <property type="match status" value="1"/>
</dbReference>
<dbReference type="PANTHER" id="PTHR43284">
    <property type="entry name" value="ASPARAGINE SYNTHETASE (GLUTAMINE-HYDROLYZING)"/>
    <property type="match status" value="1"/>
</dbReference>
<dbReference type="GO" id="GO:0006529">
    <property type="term" value="P:asparagine biosynthetic process"/>
    <property type="evidence" value="ECO:0007669"/>
    <property type="project" value="InterPro"/>
</dbReference>
<dbReference type="PROSITE" id="PS00387">
    <property type="entry name" value="PPASE"/>
    <property type="match status" value="1"/>
</dbReference>
<proteinExistence type="predicted"/>
<dbReference type="InterPro" id="IPR029055">
    <property type="entry name" value="Ntn_hydrolases_N"/>
</dbReference>